<dbReference type="PANTHER" id="PTHR12176">
    <property type="entry name" value="SAM-DEPENDENT METHYLTRANSFERASE SUPERFAMILY PROTEIN"/>
    <property type="match status" value="1"/>
</dbReference>
<dbReference type="InterPro" id="IPR029063">
    <property type="entry name" value="SAM-dependent_MTases_sf"/>
</dbReference>
<feature type="compositionally biased region" description="Polar residues" evidence="4">
    <location>
        <begin position="103"/>
        <end position="114"/>
    </location>
</feature>
<dbReference type="GO" id="GO:0032259">
    <property type="term" value="P:methylation"/>
    <property type="evidence" value="ECO:0007669"/>
    <property type="project" value="UniProtKB-KW"/>
</dbReference>
<keyword evidence="2" id="KW-0489">Methyltransferase</keyword>
<name>A0ABD3QI41_9STRA</name>
<evidence type="ECO:0000256" key="1">
    <source>
        <dbReference type="ARBA" id="ARBA00008361"/>
    </source>
</evidence>
<gene>
    <name evidence="5" type="ORF">HJC23_002294</name>
</gene>
<dbReference type="GO" id="GO:0008168">
    <property type="term" value="F:methyltransferase activity"/>
    <property type="evidence" value="ECO:0007669"/>
    <property type="project" value="UniProtKB-KW"/>
</dbReference>
<comment type="similarity">
    <text evidence="1">Belongs to the methyltransferase superfamily.</text>
</comment>
<evidence type="ECO:0000256" key="2">
    <source>
        <dbReference type="ARBA" id="ARBA00022603"/>
    </source>
</evidence>
<evidence type="ECO:0000256" key="3">
    <source>
        <dbReference type="ARBA" id="ARBA00022679"/>
    </source>
</evidence>
<dbReference type="Gene3D" id="3.40.50.150">
    <property type="entry name" value="Vaccinia Virus protein VP39"/>
    <property type="match status" value="1"/>
</dbReference>
<proteinExistence type="inferred from homology"/>
<dbReference type="InterPro" id="IPR051419">
    <property type="entry name" value="Lys/N-term_MeTrsfase_sf"/>
</dbReference>
<keyword evidence="3" id="KW-0808">Transferase</keyword>
<comment type="caution">
    <text evidence="5">The sequence shown here is derived from an EMBL/GenBank/DDBJ whole genome shotgun (WGS) entry which is preliminary data.</text>
</comment>
<keyword evidence="6" id="KW-1185">Reference proteome</keyword>
<dbReference type="SUPFAM" id="SSF53335">
    <property type="entry name" value="S-adenosyl-L-methionine-dependent methyltransferases"/>
    <property type="match status" value="1"/>
</dbReference>
<accession>A0ABD3QI41</accession>
<evidence type="ECO:0000313" key="6">
    <source>
        <dbReference type="Proteomes" id="UP001516023"/>
    </source>
</evidence>
<dbReference type="PANTHER" id="PTHR12176:SF84">
    <property type="entry name" value="METHYLTRANSFERASE DOMAIN-CONTAINING PROTEIN"/>
    <property type="match status" value="1"/>
</dbReference>
<feature type="region of interest" description="Disordered" evidence="4">
    <location>
        <begin position="91"/>
        <end position="117"/>
    </location>
</feature>
<protein>
    <submittedName>
        <fullName evidence="5">Uncharacterized protein</fullName>
    </submittedName>
</protein>
<dbReference type="Proteomes" id="UP001516023">
    <property type="component" value="Unassembled WGS sequence"/>
</dbReference>
<dbReference type="AlphaFoldDB" id="A0ABD3QI41"/>
<dbReference type="EMBL" id="JABMIG020000041">
    <property type="protein sequence ID" value="KAL3799166.1"/>
    <property type="molecule type" value="Genomic_DNA"/>
</dbReference>
<organism evidence="5 6">
    <name type="scientific">Cyclotella cryptica</name>
    <dbReference type="NCBI Taxonomy" id="29204"/>
    <lineage>
        <taxon>Eukaryota</taxon>
        <taxon>Sar</taxon>
        <taxon>Stramenopiles</taxon>
        <taxon>Ochrophyta</taxon>
        <taxon>Bacillariophyta</taxon>
        <taxon>Coscinodiscophyceae</taxon>
        <taxon>Thalassiosirophycidae</taxon>
        <taxon>Stephanodiscales</taxon>
        <taxon>Stephanodiscaceae</taxon>
        <taxon>Cyclotella</taxon>
    </lineage>
</organism>
<evidence type="ECO:0000256" key="4">
    <source>
        <dbReference type="SAM" id="MobiDB-lite"/>
    </source>
</evidence>
<evidence type="ECO:0000313" key="5">
    <source>
        <dbReference type="EMBL" id="KAL3799166.1"/>
    </source>
</evidence>
<reference evidence="5 6" key="1">
    <citation type="journal article" date="2020" name="G3 (Bethesda)">
        <title>Improved Reference Genome for Cyclotella cryptica CCMP332, a Model for Cell Wall Morphogenesis, Salinity Adaptation, and Lipid Production in Diatoms (Bacillariophyta).</title>
        <authorList>
            <person name="Roberts W.R."/>
            <person name="Downey K.M."/>
            <person name="Ruck E.C."/>
            <person name="Traller J.C."/>
            <person name="Alverson A.J."/>
        </authorList>
    </citation>
    <scope>NUCLEOTIDE SEQUENCE [LARGE SCALE GENOMIC DNA]</scope>
    <source>
        <strain evidence="5 6">CCMP332</strain>
    </source>
</reference>
<sequence>MESTTSTITNRCADENSHDGCTKLGVNTNTPPDIPSKQIEHIEVAFTEDNGNTPFEWLTNFASLRHLILPSRIVFGPLSSTLPFVQKETSVTSTCNEEPLTPPQTDDSASSDNECQNRHQNRQPQCIKLNALHVGCGTSTVGESLLYLTENVSVCKGDSASNCISQQEFVMPQYKLQYGHVVNVDIDNTALDTMKNRWKLLDMKHNGMCGKMDWRYVDFQNEESCRVALDPLYRTISSSCSQGLVGGYFDLVFDKSTLDCLLCSESDAVAGLLCEVYRALRIPCLNPTECTDDINLDHLSWGGIYVLITFHPLEFIRQLLIRLPGAEWMVEHEVVRREVEDVGASVAIENCDHKNNEEVMTRFDLSSHCIMSTGIRNYQMQQTDGIGQDVTKTAWSSGTFEPDENYRKTVNVFTCRRLSRQETSASSTPILDRDEVRQHVEQCCNEWYKTTNPMVTDEREREIAISFSRATGGNNVTRSLDLKQCYAVLFTELEREHLPFEYFLDDWEAYCSGQGNIKVRDRMTLEVALDFLREMQ</sequence>